<proteinExistence type="predicted"/>
<organism evidence="1 2">
    <name type="scientific">Ambrosiozyma monospora</name>
    <name type="common">Yeast</name>
    <name type="synonym">Endomycopsis monosporus</name>
    <dbReference type="NCBI Taxonomy" id="43982"/>
    <lineage>
        <taxon>Eukaryota</taxon>
        <taxon>Fungi</taxon>
        <taxon>Dikarya</taxon>
        <taxon>Ascomycota</taxon>
        <taxon>Saccharomycotina</taxon>
        <taxon>Pichiomycetes</taxon>
        <taxon>Pichiales</taxon>
        <taxon>Pichiaceae</taxon>
        <taxon>Ambrosiozyma</taxon>
    </lineage>
</organism>
<evidence type="ECO:0000313" key="2">
    <source>
        <dbReference type="Proteomes" id="UP001165064"/>
    </source>
</evidence>
<dbReference type="EMBL" id="BSXS01003812">
    <property type="protein sequence ID" value="GME81974.1"/>
    <property type="molecule type" value="Genomic_DNA"/>
</dbReference>
<keyword evidence="2" id="KW-1185">Reference proteome</keyword>
<accession>A0ACB5T5H5</accession>
<protein>
    <submittedName>
        <fullName evidence="1">Unnamed protein product</fullName>
    </submittedName>
</protein>
<name>A0ACB5T5H5_AMBMO</name>
<sequence>MSQPNKQHTKLPSFGELTKNFEKTDLNNDHGMMGAARRPSLSVQTAAEMTQQSTIFTPTQHHQPWGLTPQINITGPGPPQPLLSYREASLRRESSLPNLVGSETGRQPTTTTTGHHIVTAESSYERPKLHPVQTTTRSHTHSNSTQSHTSTETTPIEQQKSPQWVRNPTFQFPPPGVTGVSVTPTTAHPFHHQKSASVQTVPTTPTKNSASTTATWPPAGVRMVPMHTVHSMSDLKGQTEGGTGPGTGTGSTDNRVNQSGEINPLKRRRKSVP</sequence>
<gene>
    <name evidence="1" type="ORF">Amon02_000524000</name>
</gene>
<reference evidence="1" key="1">
    <citation type="submission" date="2023-04" db="EMBL/GenBank/DDBJ databases">
        <title>Ambrosiozyma monospora NBRC 10751.</title>
        <authorList>
            <person name="Ichikawa N."/>
            <person name="Sato H."/>
            <person name="Tonouchi N."/>
        </authorList>
    </citation>
    <scope>NUCLEOTIDE SEQUENCE</scope>
    <source>
        <strain evidence="1">NBRC 10751</strain>
    </source>
</reference>
<comment type="caution">
    <text evidence="1">The sequence shown here is derived from an EMBL/GenBank/DDBJ whole genome shotgun (WGS) entry which is preliminary data.</text>
</comment>
<evidence type="ECO:0000313" key="1">
    <source>
        <dbReference type="EMBL" id="GME81974.1"/>
    </source>
</evidence>
<dbReference type="Proteomes" id="UP001165064">
    <property type="component" value="Unassembled WGS sequence"/>
</dbReference>